<reference evidence="1 2" key="1">
    <citation type="journal article" date="2022" name="Hortic Res">
        <title>A haplotype resolved chromosomal level avocado genome allows analysis of novel avocado genes.</title>
        <authorList>
            <person name="Nath O."/>
            <person name="Fletcher S.J."/>
            <person name="Hayward A."/>
            <person name="Shaw L.M."/>
            <person name="Masouleh A.K."/>
            <person name="Furtado A."/>
            <person name="Henry R.J."/>
            <person name="Mitter N."/>
        </authorList>
    </citation>
    <scope>NUCLEOTIDE SEQUENCE [LARGE SCALE GENOMIC DNA]</scope>
    <source>
        <strain evidence="2">cv. Hass</strain>
    </source>
</reference>
<organism evidence="1 2">
    <name type="scientific">Persea americana</name>
    <name type="common">Avocado</name>
    <dbReference type="NCBI Taxonomy" id="3435"/>
    <lineage>
        <taxon>Eukaryota</taxon>
        <taxon>Viridiplantae</taxon>
        <taxon>Streptophyta</taxon>
        <taxon>Embryophyta</taxon>
        <taxon>Tracheophyta</taxon>
        <taxon>Spermatophyta</taxon>
        <taxon>Magnoliopsida</taxon>
        <taxon>Magnoliidae</taxon>
        <taxon>Laurales</taxon>
        <taxon>Lauraceae</taxon>
        <taxon>Persea</taxon>
    </lineage>
</organism>
<name>A0ACC2MNL0_PERAE</name>
<keyword evidence="2" id="KW-1185">Reference proteome</keyword>
<evidence type="ECO:0000313" key="2">
    <source>
        <dbReference type="Proteomes" id="UP001234297"/>
    </source>
</evidence>
<sequence>MDLEKPCMSSIWGGLRRPSWGLILLVLTALAVSWLHVTTKTDLSTWEVTHTQTPHPPIQHQKTCSSFYLHGSAPKRKVVVSITDFGVVGDGKTSNTNAFHGAMEHLKDYGEKGGSQLNVPVGRLVTGSFNLTCNFTLYLEKGAVILGSKDPKEWPVIEPLPSYGRGREGEIGRVHISLIHGNGLDDVVITDSSSYVCIEECYIESGDDLVAVKSGWDQYGINLARPSSNITIRRVSGTTPTCSGVGIGSEMSGGISNMLVKDLHMWDAAAGLRDPNALPVVRGIFIGNVTGVDIRQAPVLEGLEGAPFEGICMTNVQLDGIGPPATWHRESVVGDAVGSITNAMFPTPEKGFFILVQTLLGFPGPFDFLQIHLGYWS</sequence>
<dbReference type="Proteomes" id="UP001234297">
    <property type="component" value="Chromosome 1"/>
</dbReference>
<dbReference type="EMBL" id="CM056809">
    <property type="protein sequence ID" value="KAJ8647319.1"/>
    <property type="molecule type" value="Genomic_DNA"/>
</dbReference>
<evidence type="ECO:0000313" key="1">
    <source>
        <dbReference type="EMBL" id="KAJ8647319.1"/>
    </source>
</evidence>
<protein>
    <submittedName>
        <fullName evidence="1">Uncharacterized protein</fullName>
    </submittedName>
</protein>
<accession>A0ACC2MNL0</accession>
<comment type="caution">
    <text evidence="1">The sequence shown here is derived from an EMBL/GenBank/DDBJ whole genome shotgun (WGS) entry which is preliminary data.</text>
</comment>
<gene>
    <name evidence="1" type="ORF">MRB53_000342</name>
</gene>
<proteinExistence type="predicted"/>